<name>A0ABW2DF62_9ACTN</name>
<dbReference type="InterPro" id="IPR050832">
    <property type="entry name" value="Bact_Acetyltransf"/>
</dbReference>
<feature type="domain" description="N-acetyltransferase" evidence="3">
    <location>
        <begin position="1"/>
        <end position="170"/>
    </location>
</feature>
<dbReference type="InterPro" id="IPR016181">
    <property type="entry name" value="Acyl_CoA_acyltransferase"/>
</dbReference>
<organism evidence="4 5">
    <name type="scientific">Glycomyces mayteni</name>
    <dbReference type="NCBI Taxonomy" id="543887"/>
    <lineage>
        <taxon>Bacteria</taxon>
        <taxon>Bacillati</taxon>
        <taxon>Actinomycetota</taxon>
        <taxon>Actinomycetes</taxon>
        <taxon>Glycomycetales</taxon>
        <taxon>Glycomycetaceae</taxon>
        <taxon>Glycomyces</taxon>
    </lineage>
</organism>
<evidence type="ECO:0000259" key="3">
    <source>
        <dbReference type="PROSITE" id="PS51186"/>
    </source>
</evidence>
<reference evidence="5" key="1">
    <citation type="journal article" date="2019" name="Int. J. Syst. Evol. Microbiol.">
        <title>The Global Catalogue of Microorganisms (GCM) 10K type strain sequencing project: providing services to taxonomists for standard genome sequencing and annotation.</title>
        <authorList>
            <consortium name="The Broad Institute Genomics Platform"/>
            <consortium name="The Broad Institute Genome Sequencing Center for Infectious Disease"/>
            <person name="Wu L."/>
            <person name="Ma J."/>
        </authorList>
    </citation>
    <scope>NUCLEOTIDE SEQUENCE [LARGE SCALE GENOMIC DNA]</scope>
    <source>
        <strain evidence="5">KACC 12634</strain>
    </source>
</reference>
<evidence type="ECO:0000313" key="5">
    <source>
        <dbReference type="Proteomes" id="UP001596470"/>
    </source>
</evidence>
<dbReference type="EMBL" id="JBHSYS010000004">
    <property type="protein sequence ID" value="MFC6959747.1"/>
    <property type="molecule type" value="Genomic_DNA"/>
</dbReference>
<keyword evidence="1 4" id="KW-0808">Transferase</keyword>
<gene>
    <name evidence="4" type="ORF">ACFQS3_21370</name>
</gene>
<dbReference type="Pfam" id="PF00583">
    <property type="entry name" value="Acetyltransf_1"/>
    <property type="match status" value="1"/>
</dbReference>
<keyword evidence="5" id="KW-1185">Reference proteome</keyword>
<proteinExistence type="predicted"/>
<dbReference type="Proteomes" id="UP001596470">
    <property type="component" value="Unassembled WGS sequence"/>
</dbReference>
<evidence type="ECO:0000256" key="1">
    <source>
        <dbReference type="ARBA" id="ARBA00022679"/>
    </source>
</evidence>
<dbReference type="SUPFAM" id="SSF55729">
    <property type="entry name" value="Acyl-CoA N-acyltransferases (Nat)"/>
    <property type="match status" value="1"/>
</dbReference>
<dbReference type="PANTHER" id="PTHR43877:SF1">
    <property type="entry name" value="ACETYLTRANSFERASE"/>
    <property type="match status" value="1"/>
</dbReference>
<dbReference type="Gene3D" id="3.40.630.30">
    <property type="match status" value="1"/>
</dbReference>
<comment type="caution">
    <text evidence="4">The sequence shown here is derived from an EMBL/GenBank/DDBJ whole genome shotgun (WGS) entry which is preliminary data.</text>
</comment>
<sequence>MRIRTATPADADEMVQVRTASWRAAYDGLVGADVLAGLPEEASERYVRYLARKRPLETELVAEKGPYVIGFAAFTFDRDEADEDTAGPGVPGEVQAIYVHPDHWSRGAGRALMNEGVRWLAEQGFAPVRVWMMEGSAISRRFYERYGFELDGARKTVELSGATIPCERLTLKTGAA</sequence>
<dbReference type="PANTHER" id="PTHR43877">
    <property type="entry name" value="AMINOALKYLPHOSPHONATE N-ACETYLTRANSFERASE-RELATED-RELATED"/>
    <property type="match status" value="1"/>
</dbReference>
<dbReference type="CDD" id="cd04301">
    <property type="entry name" value="NAT_SF"/>
    <property type="match status" value="1"/>
</dbReference>
<dbReference type="EC" id="2.3.-.-" evidence="4"/>
<accession>A0ABW2DF62</accession>
<evidence type="ECO:0000256" key="2">
    <source>
        <dbReference type="ARBA" id="ARBA00023315"/>
    </source>
</evidence>
<dbReference type="InterPro" id="IPR000182">
    <property type="entry name" value="GNAT_dom"/>
</dbReference>
<keyword evidence="2 4" id="KW-0012">Acyltransferase</keyword>
<protein>
    <submittedName>
        <fullName evidence="4">GNAT family N-acetyltransferase</fullName>
        <ecNumber evidence="4">2.3.-.-</ecNumber>
    </submittedName>
</protein>
<dbReference type="RefSeq" id="WP_382345904.1">
    <property type="nucleotide sequence ID" value="NZ_JBHMBP010000001.1"/>
</dbReference>
<dbReference type="PROSITE" id="PS51186">
    <property type="entry name" value="GNAT"/>
    <property type="match status" value="1"/>
</dbReference>
<evidence type="ECO:0000313" key="4">
    <source>
        <dbReference type="EMBL" id="MFC6959747.1"/>
    </source>
</evidence>
<dbReference type="GO" id="GO:0016746">
    <property type="term" value="F:acyltransferase activity"/>
    <property type="evidence" value="ECO:0007669"/>
    <property type="project" value="UniProtKB-KW"/>
</dbReference>